<dbReference type="AlphaFoldDB" id="A0AAE9JEH9"/>
<dbReference type="Proteomes" id="UP000829354">
    <property type="component" value="Chromosome III"/>
</dbReference>
<proteinExistence type="predicted"/>
<accession>A0AAE9JEH9</accession>
<evidence type="ECO:0000313" key="2">
    <source>
        <dbReference type="Proteomes" id="UP000829354"/>
    </source>
</evidence>
<protein>
    <submittedName>
        <fullName evidence="1">Uncharacterized protein</fullName>
    </submittedName>
</protein>
<organism evidence="1 2">
    <name type="scientific">Caenorhabditis briggsae</name>
    <dbReference type="NCBI Taxonomy" id="6238"/>
    <lineage>
        <taxon>Eukaryota</taxon>
        <taxon>Metazoa</taxon>
        <taxon>Ecdysozoa</taxon>
        <taxon>Nematoda</taxon>
        <taxon>Chromadorea</taxon>
        <taxon>Rhabditida</taxon>
        <taxon>Rhabditina</taxon>
        <taxon>Rhabditomorpha</taxon>
        <taxon>Rhabditoidea</taxon>
        <taxon>Rhabditidae</taxon>
        <taxon>Peloderinae</taxon>
        <taxon>Caenorhabditis</taxon>
    </lineage>
</organism>
<gene>
    <name evidence="1" type="ORF">L5515_005128</name>
</gene>
<reference evidence="1 2" key="1">
    <citation type="submission" date="2022-04" db="EMBL/GenBank/DDBJ databases">
        <title>Chromosome-level reference genomes for two strains of Caenorhabditis briggsae: an improved platform for comparative genomics.</title>
        <authorList>
            <person name="Stevens L."/>
            <person name="Andersen E."/>
        </authorList>
    </citation>
    <scope>NUCLEOTIDE SEQUENCE [LARGE SCALE GENOMIC DNA]</scope>
    <source>
        <strain evidence="1">VX34</strain>
        <tissue evidence="1">Whole-organism</tissue>
    </source>
</reference>
<evidence type="ECO:0000313" key="1">
    <source>
        <dbReference type="EMBL" id="UMM25215.1"/>
    </source>
</evidence>
<dbReference type="EMBL" id="CP092622">
    <property type="protein sequence ID" value="UMM25215.1"/>
    <property type="molecule type" value="Genomic_DNA"/>
</dbReference>
<keyword evidence="2" id="KW-1185">Reference proteome</keyword>
<name>A0AAE9JEH9_CAEBR</name>
<sequence length="66" mass="7861">MKELYEYYKTVLFGIMYLIYEQKSRRSNGTCKDRSRLLDRRCSGRISQSSEYQIRKAAAASTVYNY</sequence>